<evidence type="ECO:0000256" key="1">
    <source>
        <dbReference type="SAM" id="MobiDB-lite"/>
    </source>
</evidence>
<organism evidence="2 3">
    <name type="scientific">Sphenostylis stenocarpa</name>
    <dbReference type="NCBI Taxonomy" id="92480"/>
    <lineage>
        <taxon>Eukaryota</taxon>
        <taxon>Viridiplantae</taxon>
        <taxon>Streptophyta</taxon>
        <taxon>Embryophyta</taxon>
        <taxon>Tracheophyta</taxon>
        <taxon>Spermatophyta</taxon>
        <taxon>Magnoliopsida</taxon>
        <taxon>eudicotyledons</taxon>
        <taxon>Gunneridae</taxon>
        <taxon>Pentapetalae</taxon>
        <taxon>rosids</taxon>
        <taxon>fabids</taxon>
        <taxon>Fabales</taxon>
        <taxon>Fabaceae</taxon>
        <taxon>Papilionoideae</taxon>
        <taxon>50 kb inversion clade</taxon>
        <taxon>NPAAA clade</taxon>
        <taxon>indigoferoid/millettioid clade</taxon>
        <taxon>Phaseoleae</taxon>
        <taxon>Sphenostylis</taxon>
    </lineage>
</organism>
<gene>
    <name evidence="2" type="ORF">AYBTSS11_LOCUS21673</name>
</gene>
<accession>A0AA86VZR1</accession>
<evidence type="ECO:0000313" key="2">
    <source>
        <dbReference type="EMBL" id="CAJ1968360.1"/>
    </source>
</evidence>
<dbReference type="Gramene" id="rna-AYBTSS11_LOCUS21673">
    <property type="protein sequence ID" value="CAJ1968360.1"/>
    <property type="gene ID" value="gene-AYBTSS11_LOCUS21673"/>
</dbReference>
<proteinExistence type="predicted"/>
<feature type="non-terminal residue" evidence="2">
    <location>
        <position position="1"/>
    </location>
</feature>
<evidence type="ECO:0000313" key="3">
    <source>
        <dbReference type="Proteomes" id="UP001189624"/>
    </source>
</evidence>
<keyword evidence="3" id="KW-1185">Reference proteome</keyword>
<name>A0AA86VZR1_9FABA</name>
<dbReference type="AlphaFoldDB" id="A0AA86VZR1"/>
<dbReference type="EMBL" id="OY731404">
    <property type="protein sequence ID" value="CAJ1968360.1"/>
    <property type="molecule type" value="Genomic_DNA"/>
</dbReference>
<sequence>VIDPSSCHRRVSCQTSGSEKRKKEKSYEDWKGMKALKRMLLKKTFTVLDMMDERVAIEWDDNE</sequence>
<feature type="region of interest" description="Disordered" evidence="1">
    <location>
        <begin position="1"/>
        <end position="24"/>
    </location>
</feature>
<feature type="non-terminal residue" evidence="2">
    <location>
        <position position="63"/>
    </location>
</feature>
<protein>
    <submittedName>
        <fullName evidence="2">Uncharacterized protein</fullName>
    </submittedName>
</protein>
<reference evidence="2" key="1">
    <citation type="submission" date="2023-10" db="EMBL/GenBank/DDBJ databases">
        <authorList>
            <person name="Domelevo Entfellner J.-B."/>
        </authorList>
    </citation>
    <scope>NUCLEOTIDE SEQUENCE</scope>
</reference>
<dbReference type="Proteomes" id="UP001189624">
    <property type="component" value="Chromosome 7"/>
</dbReference>